<sequence length="116" mass="13187">MAEVVEVEGRVGPPYAMGKTAAEVDGVSAPPSMNFMTRFFHSLREPHEAKHERLKEHFAKAEAAAKFNRAYWTFPLQNENYHTAMFYNQHRLATEANLAARPRDGTVESMLQAYSK</sequence>
<evidence type="ECO:0000313" key="2">
    <source>
        <dbReference type="Proteomes" id="UP001515480"/>
    </source>
</evidence>
<name>A0AB34JL80_PRYPA</name>
<dbReference type="Proteomes" id="UP001515480">
    <property type="component" value="Unassembled WGS sequence"/>
</dbReference>
<evidence type="ECO:0000313" key="1">
    <source>
        <dbReference type="EMBL" id="KAL1522146.1"/>
    </source>
</evidence>
<dbReference type="EMBL" id="JBGBPQ010000007">
    <property type="protein sequence ID" value="KAL1522146.1"/>
    <property type="molecule type" value="Genomic_DNA"/>
</dbReference>
<organism evidence="1 2">
    <name type="scientific">Prymnesium parvum</name>
    <name type="common">Toxic golden alga</name>
    <dbReference type="NCBI Taxonomy" id="97485"/>
    <lineage>
        <taxon>Eukaryota</taxon>
        <taxon>Haptista</taxon>
        <taxon>Haptophyta</taxon>
        <taxon>Prymnesiophyceae</taxon>
        <taxon>Prymnesiales</taxon>
        <taxon>Prymnesiaceae</taxon>
        <taxon>Prymnesium</taxon>
    </lineage>
</organism>
<keyword evidence="2" id="KW-1185">Reference proteome</keyword>
<gene>
    <name evidence="1" type="ORF">AB1Y20_021786</name>
</gene>
<proteinExistence type="predicted"/>
<comment type="caution">
    <text evidence="1">The sequence shown here is derived from an EMBL/GenBank/DDBJ whole genome shotgun (WGS) entry which is preliminary data.</text>
</comment>
<dbReference type="AlphaFoldDB" id="A0AB34JL80"/>
<reference evidence="1 2" key="1">
    <citation type="journal article" date="2024" name="Science">
        <title>Giant polyketide synthase enzymes in the biosynthesis of giant marine polyether toxins.</title>
        <authorList>
            <person name="Fallon T.R."/>
            <person name="Shende V.V."/>
            <person name="Wierzbicki I.H."/>
            <person name="Pendleton A.L."/>
            <person name="Watervoot N.F."/>
            <person name="Auber R.P."/>
            <person name="Gonzalez D.J."/>
            <person name="Wisecaver J.H."/>
            <person name="Moore B.S."/>
        </authorList>
    </citation>
    <scope>NUCLEOTIDE SEQUENCE [LARGE SCALE GENOMIC DNA]</scope>
    <source>
        <strain evidence="1 2">12B1</strain>
    </source>
</reference>
<accession>A0AB34JL80</accession>
<protein>
    <submittedName>
        <fullName evidence="1">Uncharacterized protein</fullName>
    </submittedName>
</protein>